<evidence type="ECO:0000259" key="1">
    <source>
        <dbReference type="Pfam" id="PF00535"/>
    </source>
</evidence>
<dbReference type="SUPFAM" id="SSF53448">
    <property type="entry name" value="Nucleotide-diphospho-sugar transferases"/>
    <property type="match status" value="1"/>
</dbReference>
<dbReference type="Proteomes" id="UP001324380">
    <property type="component" value="Chromosome"/>
</dbReference>
<dbReference type="RefSeq" id="WP_321560813.1">
    <property type="nucleotide sequence ID" value="NZ_CP139558.1"/>
</dbReference>
<name>A0ABZ0TF98_9SPHI</name>
<sequence>MTYSLLVPCYNAEKYVVSFLSNLSKLHKPFDEVIFYDDASTDATMQLLLAGGHQVIKGDINKGPGYARNRLAHAATGDYIHFHDIDDEFNLGFLLFAAEKAAEPGSDVIVGQADWIDAVTREVMISWRYNHVEISNDPLSYFLAHPLGVINTLCKRSVFLQINGFNEDIRCWEDADLHIRLAAAGAGFAVIDEILAYSLRHHHGISRDQTWCWNCRLKFLEGYFKLYSKRVDRGILKEELKKIQQVLVITAQYRRLSKIIRLNQVYQLGIPTRNISILYYLNKIIPALVLSRLLRLYTGSNS</sequence>
<evidence type="ECO:0000313" key="3">
    <source>
        <dbReference type="Proteomes" id="UP001324380"/>
    </source>
</evidence>
<dbReference type="Gene3D" id="3.90.550.10">
    <property type="entry name" value="Spore Coat Polysaccharide Biosynthesis Protein SpsA, Chain A"/>
    <property type="match status" value="1"/>
</dbReference>
<feature type="domain" description="Glycosyltransferase 2-like" evidence="1">
    <location>
        <begin position="4"/>
        <end position="131"/>
    </location>
</feature>
<dbReference type="PANTHER" id="PTHR43685">
    <property type="entry name" value="GLYCOSYLTRANSFERASE"/>
    <property type="match status" value="1"/>
</dbReference>
<accession>A0ABZ0TF98</accession>
<proteinExistence type="predicted"/>
<dbReference type="InterPro" id="IPR001173">
    <property type="entry name" value="Glyco_trans_2-like"/>
</dbReference>
<reference evidence="2 3" key="1">
    <citation type="submission" date="2023-11" db="EMBL/GenBank/DDBJ databases">
        <title>Analysis of the Genomes of Mucilaginibacter gossypii cycad 4 and M. sabulilitoris SNA2: microbes with the potential for plant growth promotion.</title>
        <authorList>
            <person name="Hirsch A.M."/>
            <person name="Humm E."/>
            <person name="Rubbi M."/>
            <person name="Del Vecchio G."/>
            <person name="Ha S.M."/>
            <person name="Pellegrini M."/>
            <person name="Gunsalus R.P."/>
        </authorList>
    </citation>
    <scope>NUCLEOTIDE SEQUENCE [LARGE SCALE GENOMIC DNA]</scope>
    <source>
        <strain evidence="2 3">SNA2</strain>
    </source>
</reference>
<dbReference type="Pfam" id="PF00535">
    <property type="entry name" value="Glycos_transf_2"/>
    <property type="match status" value="1"/>
</dbReference>
<dbReference type="PANTHER" id="PTHR43685:SF2">
    <property type="entry name" value="GLYCOSYLTRANSFERASE 2-LIKE DOMAIN-CONTAINING PROTEIN"/>
    <property type="match status" value="1"/>
</dbReference>
<dbReference type="InterPro" id="IPR029044">
    <property type="entry name" value="Nucleotide-diphossugar_trans"/>
</dbReference>
<keyword evidence="3" id="KW-1185">Reference proteome</keyword>
<evidence type="ECO:0000313" key="2">
    <source>
        <dbReference type="EMBL" id="WPU91647.1"/>
    </source>
</evidence>
<dbReference type="EMBL" id="CP139558">
    <property type="protein sequence ID" value="WPU91647.1"/>
    <property type="molecule type" value="Genomic_DNA"/>
</dbReference>
<gene>
    <name evidence="2" type="ORF">SNE25_20220</name>
</gene>
<dbReference type="InterPro" id="IPR050834">
    <property type="entry name" value="Glycosyltransf_2"/>
</dbReference>
<protein>
    <submittedName>
        <fullName evidence="2">Glycosyltransferase family 2 protein</fullName>
    </submittedName>
</protein>
<dbReference type="CDD" id="cd00761">
    <property type="entry name" value="Glyco_tranf_GTA_type"/>
    <property type="match status" value="1"/>
</dbReference>
<organism evidence="2 3">
    <name type="scientific">Mucilaginibacter sabulilitoris</name>
    <dbReference type="NCBI Taxonomy" id="1173583"/>
    <lineage>
        <taxon>Bacteria</taxon>
        <taxon>Pseudomonadati</taxon>
        <taxon>Bacteroidota</taxon>
        <taxon>Sphingobacteriia</taxon>
        <taxon>Sphingobacteriales</taxon>
        <taxon>Sphingobacteriaceae</taxon>
        <taxon>Mucilaginibacter</taxon>
    </lineage>
</organism>